<accession>A0A4Y9ZYD7</accession>
<dbReference type="InterPro" id="IPR050362">
    <property type="entry name" value="Cation-dep_OMT"/>
</dbReference>
<proteinExistence type="inferred from homology"/>
<name>A0A4Y9ZYD7_9AGAM</name>
<organism evidence="5 6">
    <name type="scientific">Hericium alpestre</name>
    <dbReference type="NCBI Taxonomy" id="135208"/>
    <lineage>
        <taxon>Eukaryota</taxon>
        <taxon>Fungi</taxon>
        <taxon>Dikarya</taxon>
        <taxon>Basidiomycota</taxon>
        <taxon>Agaricomycotina</taxon>
        <taxon>Agaricomycetes</taxon>
        <taxon>Russulales</taxon>
        <taxon>Hericiaceae</taxon>
        <taxon>Hericium</taxon>
    </lineage>
</organism>
<evidence type="ECO:0000256" key="1">
    <source>
        <dbReference type="ARBA" id="ARBA00022603"/>
    </source>
</evidence>
<dbReference type="EMBL" id="SFCI01000666">
    <property type="protein sequence ID" value="TFY78509.1"/>
    <property type="molecule type" value="Genomic_DNA"/>
</dbReference>
<sequence>MASVDITQTPTTHEDWTRSDLYHNSFLIPKDDALEKAQANSVAKGLPEIAVSTAQGKFLNLLARSVGAKRILEVGTLGGYSTIWLGRALPEGGKLVTCEVEEKHAKAAQENISNAGLANKVTIKLGPAAETLSKEQPDEPYDLVFIDADKPNNLTYFIEAKRLVKKGGVIIVDNVVRNGLVAIPEHTHPSSEGVRALLNHLKDDKEVEATTLATVGEKGYDGFLYTIKL</sequence>
<dbReference type="InterPro" id="IPR029063">
    <property type="entry name" value="SAM-dependent_MTases_sf"/>
</dbReference>
<keyword evidence="3" id="KW-0949">S-adenosyl-L-methionine</keyword>
<evidence type="ECO:0000256" key="2">
    <source>
        <dbReference type="ARBA" id="ARBA00022679"/>
    </source>
</evidence>
<dbReference type="OrthoDB" id="10251242at2759"/>
<comment type="caution">
    <text evidence="5">The sequence shown here is derived from an EMBL/GenBank/DDBJ whole genome shotgun (WGS) entry which is preliminary data.</text>
</comment>
<dbReference type="Proteomes" id="UP000298061">
    <property type="component" value="Unassembled WGS sequence"/>
</dbReference>
<dbReference type="CDD" id="cd02440">
    <property type="entry name" value="AdoMet_MTases"/>
    <property type="match status" value="1"/>
</dbReference>
<keyword evidence="6" id="KW-1185">Reference proteome</keyword>
<dbReference type="GO" id="GO:0032259">
    <property type="term" value="P:methylation"/>
    <property type="evidence" value="ECO:0007669"/>
    <property type="project" value="UniProtKB-KW"/>
</dbReference>
<dbReference type="Pfam" id="PF01596">
    <property type="entry name" value="Methyltransf_3"/>
    <property type="match status" value="1"/>
</dbReference>
<evidence type="ECO:0000313" key="6">
    <source>
        <dbReference type="Proteomes" id="UP000298061"/>
    </source>
</evidence>
<dbReference type="InterPro" id="IPR002935">
    <property type="entry name" value="SAM_O-MeTrfase"/>
</dbReference>
<evidence type="ECO:0000313" key="5">
    <source>
        <dbReference type="EMBL" id="TFY78509.1"/>
    </source>
</evidence>
<keyword evidence="2" id="KW-0808">Transferase</keyword>
<dbReference type="AlphaFoldDB" id="A0A4Y9ZYD7"/>
<keyword evidence="1" id="KW-0489">Methyltransferase</keyword>
<dbReference type="Gene3D" id="3.40.50.150">
    <property type="entry name" value="Vaccinia Virus protein VP39"/>
    <property type="match status" value="1"/>
</dbReference>
<comment type="similarity">
    <text evidence="4">Belongs to the class I-like SAM-binding methyltransferase superfamily. Cation-dependent O-methyltransferase family.</text>
</comment>
<dbReference type="GO" id="GO:0008757">
    <property type="term" value="F:S-adenosylmethionine-dependent methyltransferase activity"/>
    <property type="evidence" value="ECO:0007669"/>
    <property type="project" value="TreeGrafter"/>
</dbReference>
<dbReference type="PROSITE" id="PS51682">
    <property type="entry name" value="SAM_OMT_I"/>
    <property type="match status" value="1"/>
</dbReference>
<evidence type="ECO:0000256" key="3">
    <source>
        <dbReference type="ARBA" id="ARBA00022691"/>
    </source>
</evidence>
<evidence type="ECO:0000256" key="4">
    <source>
        <dbReference type="ARBA" id="ARBA00023453"/>
    </source>
</evidence>
<dbReference type="STRING" id="135208.A0A4Y9ZYD7"/>
<dbReference type="PANTHER" id="PTHR10509:SF14">
    <property type="entry name" value="CAFFEOYL-COA O-METHYLTRANSFERASE 3-RELATED"/>
    <property type="match status" value="1"/>
</dbReference>
<dbReference type="PANTHER" id="PTHR10509">
    <property type="entry name" value="O-METHYLTRANSFERASE-RELATED"/>
    <property type="match status" value="1"/>
</dbReference>
<dbReference type="GO" id="GO:0008171">
    <property type="term" value="F:O-methyltransferase activity"/>
    <property type="evidence" value="ECO:0007669"/>
    <property type="project" value="InterPro"/>
</dbReference>
<evidence type="ECO:0008006" key="7">
    <source>
        <dbReference type="Google" id="ProtNLM"/>
    </source>
</evidence>
<gene>
    <name evidence="5" type="ORF">EWM64_g5499</name>
</gene>
<reference evidence="5 6" key="1">
    <citation type="submission" date="2019-02" db="EMBL/GenBank/DDBJ databases">
        <title>Genome sequencing of the rare red list fungi Hericium alpestre (H. flagellum).</title>
        <authorList>
            <person name="Buettner E."/>
            <person name="Kellner H."/>
        </authorList>
    </citation>
    <scope>NUCLEOTIDE SEQUENCE [LARGE SCALE GENOMIC DNA]</scope>
    <source>
        <strain evidence="5 6">DSM 108284</strain>
    </source>
</reference>
<dbReference type="SUPFAM" id="SSF53335">
    <property type="entry name" value="S-adenosyl-L-methionine-dependent methyltransferases"/>
    <property type="match status" value="1"/>
</dbReference>
<protein>
    <recommendedName>
        <fullName evidence="7">O-methyltransferase domain-containing protein</fullName>
    </recommendedName>
</protein>